<comment type="similarity">
    <text evidence="1">Belongs to the UDP-glycosyltransferase family.</text>
</comment>
<keyword evidence="2" id="KW-0328">Glycosyltransferase</keyword>
<keyword evidence="2" id="KW-0808">Transferase</keyword>
<dbReference type="InterPro" id="IPR050481">
    <property type="entry name" value="UDP-glycosyltransf_plant"/>
</dbReference>
<dbReference type="PANTHER" id="PTHR48048:SF45">
    <property type="entry name" value="GLYCOSYLTRANSFERASE"/>
    <property type="match status" value="1"/>
</dbReference>
<evidence type="ECO:0000313" key="3">
    <source>
        <dbReference type="EMBL" id="KAI5339868.1"/>
    </source>
</evidence>
<keyword evidence="4" id="KW-1185">Reference proteome</keyword>
<evidence type="ECO:0000256" key="1">
    <source>
        <dbReference type="ARBA" id="ARBA00009995"/>
    </source>
</evidence>
<accession>A0AAD4WBB4</accession>
<protein>
    <submittedName>
        <fullName evidence="3">Uncharacterized protein</fullName>
    </submittedName>
</protein>
<comment type="caution">
    <text evidence="3">The sequence shown here is derived from an EMBL/GenBank/DDBJ whole genome shotgun (WGS) entry which is preliminary data.</text>
</comment>
<name>A0AAD4WBB4_PRUDU</name>
<gene>
    <name evidence="3" type="ORF">L3X38_019141</name>
</gene>
<organism evidence="3 4">
    <name type="scientific">Prunus dulcis</name>
    <name type="common">Almond</name>
    <name type="synonym">Amygdalus dulcis</name>
    <dbReference type="NCBI Taxonomy" id="3755"/>
    <lineage>
        <taxon>Eukaryota</taxon>
        <taxon>Viridiplantae</taxon>
        <taxon>Streptophyta</taxon>
        <taxon>Embryophyta</taxon>
        <taxon>Tracheophyta</taxon>
        <taxon>Spermatophyta</taxon>
        <taxon>Magnoliopsida</taxon>
        <taxon>eudicotyledons</taxon>
        <taxon>Gunneridae</taxon>
        <taxon>Pentapetalae</taxon>
        <taxon>rosids</taxon>
        <taxon>fabids</taxon>
        <taxon>Rosales</taxon>
        <taxon>Rosaceae</taxon>
        <taxon>Amygdaloideae</taxon>
        <taxon>Amygdaleae</taxon>
        <taxon>Prunus</taxon>
    </lineage>
</organism>
<dbReference type="PANTHER" id="PTHR48048">
    <property type="entry name" value="GLYCOSYLTRANSFERASE"/>
    <property type="match status" value="1"/>
</dbReference>
<dbReference type="AlphaFoldDB" id="A0AAD4WBB4"/>
<proteinExistence type="inferred from homology"/>
<dbReference type="SUPFAM" id="SSF53756">
    <property type="entry name" value="UDP-Glycosyltransferase/glycogen phosphorylase"/>
    <property type="match status" value="1"/>
</dbReference>
<evidence type="ECO:0000256" key="2">
    <source>
        <dbReference type="ARBA" id="ARBA00022676"/>
    </source>
</evidence>
<dbReference type="Proteomes" id="UP001054821">
    <property type="component" value="Chromosome 3"/>
</dbReference>
<sequence>MYSEQQLNTFELVKELGLAVEIKMDYRKGSEVVVSAEEIGRGIREVMEKDSDTRERVKEMSVKSKKALLDGGSSHSSLGCFIDQIQL</sequence>
<evidence type="ECO:0000313" key="4">
    <source>
        <dbReference type="Proteomes" id="UP001054821"/>
    </source>
</evidence>
<dbReference type="EMBL" id="JAJFAZ020000003">
    <property type="protein sequence ID" value="KAI5339868.1"/>
    <property type="molecule type" value="Genomic_DNA"/>
</dbReference>
<dbReference type="GO" id="GO:0035251">
    <property type="term" value="F:UDP-glucosyltransferase activity"/>
    <property type="evidence" value="ECO:0007669"/>
    <property type="project" value="InterPro"/>
</dbReference>
<reference evidence="3 4" key="1">
    <citation type="journal article" date="2022" name="G3 (Bethesda)">
        <title>Whole-genome sequence and methylome profiling of the almond [Prunus dulcis (Mill.) D.A. Webb] cultivar 'Nonpareil'.</title>
        <authorList>
            <person name="D'Amico-Willman K.M."/>
            <person name="Ouma W.Z."/>
            <person name="Meulia T."/>
            <person name="Sideli G.M."/>
            <person name="Gradziel T.M."/>
            <person name="Fresnedo-Ramirez J."/>
        </authorList>
    </citation>
    <scope>NUCLEOTIDE SEQUENCE [LARGE SCALE GENOMIC DNA]</scope>
    <source>
        <strain evidence="3">Clone GOH B32 T37-40</strain>
    </source>
</reference>
<dbReference type="Gene3D" id="3.40.50.2000">
    <property type="entry name" value="Glycogen Phosphorylase B"/>
    <property type="match status" value="2"/>
</dbReference>